<organism evidence="2">
    <name type="scientific">Haptolina brevifila</name>
    <dbReference type="NCBI Taxonomy" id="156173"/>
    <lineage>
        <taxon>Eukaryota</taxon>
        <taxon>Haptista</taxon>
        <taxon>Haptophyta</taxon>
        <taxon>Prymnesiophyceae</taxon>
        <taxon>Prymnesiales</taxon>
        <taxon>Prymnesiaceae</taxon>
        <taxon>Haptolina</taxon>
    </lineage>
</organism>
<dbReference type="EMBL" id="HBGU01076763">
    <property type="protein sequence ID" value="CAD9541976.1"/>
    <property type="molecule type" value="Transcribed_RNA"/>
</dbReference>
<evidence type="ECO:0000313" key="2">
    <source>
        <dbReference type="EMBL" id="CAD9541976.1"/>
    </source>
</evidence>
<reference evidence="2" key="1">
    <citation type="submission" date="2021-01" db="EMBL/GenBank/DDBJ databases">
        <authorList>
            <person name="Corre E."/>
            <person name="Pelletier E."/>
            <person name="Niang G."/>
            <person name="Scheremetjew M."/>
            <person name="Finn R."/>
            <person name="Kale V."/>
            <person name="Holt S."/>
            <person name="Cochrane G."/>
            <person name="Meng A."/>
            <person name="Brown T."/>
            <person name="Cohen L."/>
        </authorList>
    </citation>
    <scope>NUCLEOTIDE SEQUENCE</scope>
    <source>
        <strain evidence="2">UTEX LB 985</strain>
    </source>
</reference>
<gene>
    <name evidence="2" type="ORF">CBRE1094_LOCUS41853</name>
</gene>
<name>A0A7S2NIQ3_9EUKA</name>
<feature type="compositionally biased region" description="Low complexity" evidence="1">
    <location>
        <begin position="784"/>
        <end position="800"/>
    </location>
</feature>
<proteinExistence type="predicted"/>
<accession>A0A7S2NIQ3</accession>
<evidence type="ECO:0000256" key="1">
    <source>
        <dbReference type="SAM" id="MobiDB-lite"/>
    </source>
</evidence>
<protein>
    <submittedName>
        <fullName evidence="2">Uncharacterized protein</fullName>
    </submittedName>
</protein>
<sequence length="849" mass="94369">MCRLRVSMSQHQAQLNWQQRQRKWQQELYDLPIAPASSSYPAWPEAAVVGQRRELASVLDAFIEVAVTVPIEAASEEDSQWKAWLDGGFEAHRFIHKSISRNTYTEVLGCLQLVLSRCQAAYPDLWAVLRFVPKKNGLNRVLSLLASEGAEAVSVTELDPHAMRRTLDNLRRAFEQSWALISCYLSQPQSVREDLLWAARTVVEKVKTDQRSRALELLCLGIYGRGAVLFPLIVSEARTSSPRPALCSEAYDDEQCVFSYDDAEAADTPRPETAWSTDDAEDVAKAAWLRRLDSVRELGPVRYVRGVATPHVPIASHTSAVAARDAEPSDALRRRMNGRRQPPLPPTQVEVYWEDGDVHWVRESFSRQYSGDDQNAVAALGKRGWERSRLSFPYLELACRAWLNSGAFASWATGGSSLSIGGLLFRITRAAPTDKVLNSLLYCVFDLVYKEMGAGQSFPPWAPEPFLLRLPGVEDRMVAELTKLGHILDLIARSPSAEDADVPFDGPELLRVVREMETLLRLLSTISFSAHDGRPEGEGASLLVVERYRSLIASRHLKLAELQAMLHEALAELLDLEYTFVAERHVSIATAFAEWPSPELLFRYLDANSADAQMARLVKRWLRSLLGLSDETLREIRREAPPNVRHLQSLPRAAVLRWYSEACPGTSSMRVLFTLGEDAGSCLRITGNEGNKYNRALMSYVLQSTVRALVVRNEEGRVLARSLVRLLVAPPDPPPGLLHHHIGALLSSSSPWVNEDCSVLWCAAVGSGMLSSSLAPLSGDQTHTRQLSSATRSSLRSTPRTRCRPASSNRRESCRCTCVCPSCMRGPCCQSARQQTAATSAVSLDWGTT</sequence>
<dbReference type="AlphaFoldDB" id="A0A7S2NIQ3"/>
<feature type="region of interest" description="Disordered" evidence="1">
    <location>
        <begin position="776"/>
        <end position="808"/>
    </location>
</feature>